<dbReference type="AlphaFoldDB" id="A0A2H6N262"/>
<reference evidence="2" key="2">
    <citation type="submission" date="2017-12" db="EMBL/GenBank/DDBJ databases">
        <title>Coralsnake Venomics: Analyses of Venom Gland Transcriptomes and Proteomes of Six Brazilian Taxa.</title>
        <authorList>
            <person name="Aird S.D."/>
            <person name="Jorge da Silva N."/>
            <person name="Qiu L."/>
            <person name="Villar-Briones A."/>
            <person name="Aparecida-Saddi V."/>
            <person name="Campos-Telles M.P."/>
            <person name="Grau M."/>
            <person name="Mikheyev A.S."/>
        </authorList>
    </citation>
    <scope>NUCLEOTIDE SEQUENCE</scope>
    <source>
        <tissue evidence="2">Venom_gland</tissue>
    </source>
</reference>
<evidence type="ECO:0000313" key="2">
    <source>
        <dbReference type="EMBL" id="LAA22745.1"/>
    </source>
</evidence>
<reference evidence="2" key="1">
    <citation type="submission" date="2017-07" db="EMBL/GenBank/DDBJ databases">
        <authorList>
            <person name="Mikheyev A."/>
            <person name="Grau M."/>
        </authorList>
    </citation>
    <scope>NUCLEOTIDE SEQUENCE</scope>
    <source>
        <tissue evidence="2">Venom_gland</tissue>
    </source>
</reference>
<organism evidence="2">
    <name type="scientific">Micrurus carvalhoi</name>
    <dbReference type="NCBI Taxonomy" id="3147026"/>
    <lineage>
        <taxon>Eukaryota</taxon>
        <taxon>Metazoa</taxon>
        <taxon>Chordata</taxon>
        <taxon>Craniata</taxon>
        <taxon>Vertebrata</taxon>
        <taxon>Euteleostomi</taxon>
        <taxon>Lepidosauria</taxon>
        <taxon>Squamata</taxon>
        <taxon>Bifurcata</taxon>
        <taxon>Unidentata</taxon>
        <taxon>Episquamata</taxon>
        <taxon>Toxicofera</taxon>
        <taxon>Serpentes</taxon>
        <taxon>Colubroidea</taxon>
        <taxon>Elapidae</taxon>
        <taxon>Elapinae</taxon>
        <taxon>Micrurus</taxon>
    </lineage>
</organism>
<protein>
    <submittedName>
        <fullName evidence="2">Uncharacterized protein</fullName>
    </submittedName>
</protein>
<feature type="transmembrane region" description="Helical" evidence="1">
    <location>
        <begin position="93"/>
        <end position="117"/>
    </location>
</feature>
<sequence>MIHKCSYQKWCLNPSLYMLEEHCFFYINYQNFSMHYSKQELARGQDLAPRQIWQVKKNPSSKINIGTEYFLYKNCFDFFFREFQNNNSDNKYLYNYTSFTSFHYFILFVVIVHIALFKKNFNLLCWEVINKFFNNKNTKHY</sequence>
<evidence type="ECO:0000256" key="1">
    <source>
        <dbReference type="SAM" id="Phobius"/>
    </source>
</evidence>
<name>A0A2H6N262_9SAUR</name>
<keyword evidence="1" id="KW-1133">Transmembrane helix</keyword>
<keyword evidence="1" id="KW-0472">Membrane</keyword>
<proteinExistence type="predicted"/>
<dbReference type="EMBL" id="IACI01039867">
    <property type="protein sequence ID" value="LAA22745.1"/>
    <property type="molecule type" value="Transcribed_RNA"/>
</dbReference>
<accession>A0A2H6N262</accession>
<keyword evidence="1" id="KW-0812">Transmembrane</keyword>